<name>M3HVX4_LEPBO</name>
<reference evidence="5 6" key="1">
    <citation type="submission" date="2013-01" db="EMBL/GenBank/DDBJ databases">
        <authorList>
            <person name="Harkins D.M."/>
            <person name="Durkin A.S."/>
            <person name="Brinkac L.M."/>
            <person name="Haft D.H."/>
            <person name="Selengut J.D."/>
            <person name="Sanka R."/>
            <person name="DePew J."/>
            <person name="Purushe J."/>
            <person name="Picardeau M."/>
            <person name="Werts C."/>
            <person name="Goarant C."/>
            <person name="Vinetz J.M."/>
            <person name="Sutton G.G."/>
            <person name="Nierman W.C."/>
            <person name="Fouts D.E."/>
        </authorList>
    </citation>
    <scope>NUCLEOTIDE SEQUENCE [LARGE SCALE GENOMIC DNA]</scope>
    <source>
        <strain evidence="5 6">200701203</strain>
    </source>
</reference>
<proteinExistence type="inferred from homology"/>
<dbReference type="InterPro" id="IPR016039">
    <property type="entry name" value="Thiolase-like"/>
</dbReference>
<comment type="caution">
    <text evidence="5">The sequence shown here is derived from an EMBL/GenBank/DDBJ whole genome shotgun (WGS) entry which is preliminary data.</text>
</comment>
<dbReference type="Gene3D" id="3.40.47.10">
    <property type="match status" value="1"/>
</dbReference>
<dbReference type="GO" id="GO:0006633">
    <property type="term" value="P:fatty acid biosynthetic process"/>
    <property type="evidence" value="ECO:0007669"/>
    <property type="project" value="TreeGrafter"/>
</dbReference>
<dbReference type="Pfam" id="PF00109">
    <property type="entry name" value="ketoacyl-synt"/>
    <property type="match status" value="1"/>
</dbReference>
<dbReference type="InterPro" id="IPR014030">
    <property type="entry name" value="Ketoacyl_synth_N"/>
</dbReference>
<accession>M3HVX4</accession>
<dbReference type="PROSITE" id="PS52004">
    <property type="entry name" value="KS3_2"/>
    <property type="match status" value="1"/>
</dbReference>
<evidence type="ECO:0000313" key="5">
    <source>
        <dbReference type="EMBL" id="EMG02201.1"/>
    </source>
</evidence>
<dbReference type="Proteomes" id="UP000011783">
    <property type="component" value="Unassembled WGS sequence"/>
</dbReference>
<sequence length="482" mass="54344">METLPQRKKLNIFDRYSVLTSMASNPTNLTAIYANIQGFVTTITAACVGGHHAISLCYQAIRKGRAEVMYAGGHEFPLLKPLIMMYSDPASSVMSSEEKNPKSAIKPYDRNRDGFILGEGAAVLCLERMDHALARGAKIYAEVLGTYSYNEADHAMRMDLTGKKAAIGLNRLLRISGLKLEDIDYFCGHGTATINNDMAESRALNILYNGLARSKWAPLGSIKPIFGHTFGAAGIINVAATALMLKNKSFVQQSTSRRWTRNAITIISPKVQERLDLETRFRWPLQSEVSLLLLVSLHLQIFFKESRMRFDKLYKQYDYLKKLRSVLYYQGVVTHEILGDLTQILKSRIANEKRKNRILNVFVEMVQNVSHYSLEKEGGYGVGLILVKEKDHILKLSTANFLSPETASSLQTKLDHFLSLTEAEVKELYLEKIKGERPKHSKGAGLGFLEILRKSDFPFRSSFEKTPNGNYFFTLTVFFRLG</sequence>
<dbReference type="EMBL" id="AKWO02000002">
    <property type="protein sequence ID" value="EMG02201.1"/>
    <property type="molecule type" value="Genomic_DNA"/>
</dbReference>
<dbReference type="AlphaFoldDB" id="M3HVX4"/>
<dbReference type="GO" id="GO:0004315">
    <property type="term" value="F:3-oxoacyl-[acyl-carrier-protein] synthase activity"/>
    <property type="evidence" value="ECO:0007669"/>
    <property type="project" value="TreeGrafter"/>
</dbReference>
<dbReference type="InterPro" id="IPR046239">
    <property type="entry name" value="DUF6272"/>
</dbReference>
<comment type="similarity">
    <text evidence="1 3">Belongs to the thiolase-like superfamily. Beta-ketoacyl-ACP synthases family.</text>
</comment>
<evidence type="ECO:0000256" key="2">
    <source>
        <dbReference type="ARBA" id="ARBA00022679"/>
    </source>
</evidence>
<dbReference type="InterPro" id="IPR014031">
    <property type="entry name" value="Ketoacyl_synth_C"/>
</dbReference>
<dbReference type="SMART" id="SM00825">
    <property type="entry name" value="PKS_KS"/>
    <property type="match status" value="1"/>
</dbReference>
<evidence type="ECO:0000256" key="1">
    <source>
        <dbReference type="ARBA" id="ARBA00008467"/>
    </source>
</evidence>
<evidence type="ECO:0000259" key="4">
    <source>
        <dbReference type="PROSITE" id="PS52004"/>
    </source>
</evidence>
<evidence type="ECO:0000256" key="3">
    <source>
        <dbReference type="RuleBase" id="RU003694"/>
    </source>
</evidence>
<dbReference type="PANTHER" id="PTHR11712">
    <property type="entry name" value="POLYKETIDE SYNTHASE-RELATED"/>
    <property type="match status" value="1"/>
</dbReference>
<dbReference type="BioCyc" id="LBOR1193007:G11KN-2024-MONOMER"/>
<dbReference type="NCBIfam" id="NF038262">
    <property type="entry name" value="SiaB_fam_kinase"/>
    <property type="match status" value="1"/>
</dbReference>
<keyword evidence="2 3" id="KW-0808">Transferase</keyword>
<evidence type="ECO:0000313" key="6">
    <source>
        <dbReference type="Proteomes" id="UP000011783"/>
    </source>
</evidence>
<dbReference type="Pfam" id="PF02801">
    <property type="entry name" value="Ketoacyl-synt_C"/>
    <property type="match status" value="1"/>
</dbReference>
<feature type="domain" description="Ketosynthase family 3 (KS3)" evidence="4">
    <location>
        <begin position="1"/>
        <end position="277"/>
    </location>
</feature>
<dbReference type="InterPro" id="IPR020841">
    <property type="entry name" value="PKS_Beta-ketoAc_synthase_dom"/>
</dbReference>
<dbReference type="PANTHER" id="PTHR11712:SF336">
    <property type="entry name" value="3-OXOACYL-[ACYL-CARRIER-PROTEIN] SYNTHASE, MITOCHONDRIAL"/>
    <property type="match status" value="1"/>
</dbReference>
<dbReference type="GO" id="GO:0005829">
    <property type="term" value="C:cytosol"/>
    <property type="evidence" value="ECO:0007669"/>
    <property type="project" value="TreeGrafter"/>
</dbReference>
<dbReference type="InterPro" id="IPR000794">
    <property type="entry name" value="Beta-ketoacyl_synthase"/>
</dbReference>
<organism evidence="5 6">
    <name type="scientific">Leptospira borgpetersenii str. 200701203</name>
    <dbReference type="NCBI Taxonomy" id="1193007"/>
    <lineage>
        <taxon>Bacteria</taxon>
        <taxon>Pseudomonadati</taxon>
        <taxon>Spirochaetota</taxon>
        <taxon>Spirochaetia</taxon>
        <taxon>Leptospirales</taxon>
        <taxon>Leptospiraceae</taxon>
        <taxon>Leptospira</taxon>
    </lineage>
</organism>
<dbReference type="SUPFAM" id="SSF53901">
    <property type="entry name" value="Thiolase-like"/>
    <property type="match status" value="1"/>
</dbReference>
<protein>
    <submittedName>
        <fullName evidence="5">Beta-ketoacyl synthase, C-terminal domain protein</fullName>
    </submittedName>
</protein>
<gene>
    <name evidence="5" type="ORF">LEP1GSC123_0773</name>
</gene>
<dbReference type="Pfam" id="PF19788">
    <property type="entry name" value="DUF6272"/>
    <property type="match status" value="1"/>
</dbReference>